<evidence type="ECO:0000313" key="3">
    <source>
        <dbReference type="Proteomes" id="UP000075391"/>
    </source>
</evidence>
<dbReference type="Proteomes" id="UP000075391">
    <property type="component" value="Unassembled WGS sequence"/>
</dbReference>
<protein>
    <recommendedName>
        <fullName evidence="1">DUF4423 domain-containing protein</fullName>
    </recommendedName>
</protein>
<name>A0A150WL70_BDEBC</name>
<reference evidence="2 3" key="1">
    <citation type="submission" date="2016-03" db="EMBL/GenBank/DDBJ databases">
        <authorList>
            <person name="Ploux O."/>
        </authorList>
    </citation>
    <scope>NUCLEOTIDE SEQUENCE [LARGE SCALE GENOMIC DNA]</scope>
    <source>
        <strain evidence="2 3">BER2</strain>
    </source>
</reference>
<gene>
    <name evidence="2" type="ORF">AZI85_03750</name>
</gene>
<feature type="domain" description="DUF4423" evidence="1">
    <location>
        <begin position="87"/>
        <end position="246"/>
    </location>
</feature>
<dbReference type="InterPro" id="IPR025537">
    <property type="entry name" value="DUF4423"/>
</dbReference>
<evidence type="ECO:0000259" key="1">
    <source>
        <dbReference type="Pfam" id="PF14394"/>
    </source>
</evidence>
<dbReference type="EMBL" id="LUKF01000012">
    <property type="protein sequence ID" value="KYG64537.1"/>
    <property type="molecule type" value="Genomic_DNA"/>
</dbReference>
<proteinExistence type="predicted"/>
<dbReference type="CDD" id="cd00093">
    <property type="entry name" value="HTH_XRE"/>
    <property type="match status" value="1"/>
</dbReference>
<dbReference type="Pfam" id="PF14394">
    <property type="entry name" value="DUF4423"/>
    <property type="match status" value="1"/>
</dbReference>
<sequence>MNQKQLYPEVASFLKMKIEELRSQRKRPLSLRALSVKCGIPSGRFTDLLHGRRPLSEFYAEKLCVGLKLNPPEQQKLNSLVTTASRKETRRTLNENELAVMSGWENFAILSLLKTKDIFVKPEQIAERLGITVERTQQCLDVLKSLNMILDHAGFFERTASHLTTTFGIPSEAIKNAHEAVLMKSSQVLRATTPEQRYYSSITFPFDMNNLGEAKKMIDEFRKKFSRRMELGKRKEVFNLSIQFFPYTELKGPSHE</sequence>
<accession>A0A150WL70</accession>
<organism evidence="2 3">
    <name type="scientific">Bdellovibrio bacteriovorus</name>
    <dbReference type="NCBI Taxonomy" id="959"/>
    <lineage>
        <taxon>Bacteria</taxon>
        <taxon>Pseudomonadati</taxon>
        <taxon>Bdellovibrionota</taxon>
        <taxon>Bdellovibrionia</taxon>
        <taxon>Bdellovibrionales</taxon>
        <taxon>Pseudobdellovibrionaceae</taxon>
        <taxon>Bdellovibrio</taxon>
    </lineage>
</organism>
<dbReference type="NCBIfam" id="TIGR02147">
    <property type="entry name" value="Fsuc_second"/>
    <property type="match status" value="1"/>
</dbReference>
<dbReference type="InterPro" id="IPR001387">
    <property type="entry name" value="Cro/C1-type_HTH"/>
</dbReference>
<dbReference type="AlphaFoldDB" id="A0A150WL70"/>
<dbReference type="InterPro" id="IPR011873">
    <property type="entry name" value="CHP02147"/>
</dbReference>
<dbReference type="RefSeq" id="WP_063243517.1">
    <property type="nucleotide sequence ID" value="NZ_LUKF01000012.1"/>
</dbReference>
<comment type="caution">
    <text evidence="2">The sequence shown here is derived from an EMBL/GenBank/DDBJ whole genome shotgun (WGS) entry which is preliminary data.</text>
</comment>
<dbReference type="OrthoDB" id="5290361at2"/>
<evidence type="ECO:0000313" key="2">
    <source>
        <dbReference type="EMBL" id="KYG64537.1"/>
    </source>
</evidence>